<keyword evidence="18" id="KW-1185">Reference proteome</keyword>
<dbReference type="EC" id="2.7.1.26" evidence="15"/>
<evidence type="ECO:0000313" key="18">
    <source>
        <dbReference type="Proteomes" id="UP001154272"/>
    </source>
</evidence>
<dbReference type="InterPro" id="IPR004821">
    <property type="entry name" value="Cyt_trans-like"/>
</dbReference>
<proteinExistence type="inferred from homology"/>
<reference evidence="17" key="1">
    <citation type="submission" date="2022-10" db="EMBL/GenBank/DDBJ databases">
        <authorList>
            <person name="Botero Cardona J."/>
        </authorList>
    </citation>
    <scope>NUCLEOTIDE SEQUENCE</scope>
    <source>
        <strain evidence="17">R-83534</strain>
    </source>
</reference>
<dbReference type="SUPFAM" id="SSF52374">
    <property type="entry name" value="Nucleotidylyl transferase"/>
    <property type="match status" value="1"/>
</dbReference>
<keyword evidence="11 15" id="KW-0067">ATP-binding</keyword>
<organism evidence="17 18">
    <name type="scientific">Commensalibacter papalotli</name>
    <name type="common">ex Botero et al. 2024</name>
    <dbReference type="NCBI Taxonomy" id="2972766"/>
    <lineage>
        <taxon>Bacteria</taxon>
        <taxon>Pseudomonadati</taxon>
        <taxon>Pseudomonadota</taxon>
        <taxon>Alphaproteobacteria</taxon>
        <taxon>Acetobacterales</taxon>
        <taxon>Acetobacteraceae</taxon>
    </lineage>
</organism>
<dbReference type="PANTHER" id="PTHR22749">
    <property type="entry name" value="RIBOFLAVIN KINASE/FMN ADENYLYLTRANSFERASE"/>
    <property type="match status" value="1"/>
</dbReference>
<evidence type="ECO:0000256" key="1">
    <source>
        <dbReference type="ARBA" id="ARBA00002121"/>
    </source>
</evidence>
<keyword evidence="4 15" id="KW-0285">Flavoprotein</keyword>
<dbReference type="Gene3D" id="2.40.30.30">
    <property type="entry name" value="Riboflavin kinase-like"/>
    <property type="match status" value="1"/>
</dbReference>
<dbReference type="InterPro" id="IPR015864">
    <property type="entry name" value="FAD_synthase"/>
</dbReference>
<evidence type="ECO:0000313" key="17">
    <source>
        <dbReference type="EMBL" id="CAI3940101.1"/>
    </source>
</evidence>
<evidence type="ECO:0000256" key="11">
    <source>
        <dbReference type="ARBA" id="ARBA00022840"/>
    </source>
</evidence>
<dbReference type="PANTHER" id="PTHR22749:SF6">
    <property type="entry name" value="RIBOFLAVIN KINASE"/>
    <property type="match status" value="1"/>
</dbReference>
<dbReference type="Gene3D" id="3.40.50.620">
    <property type="entry name" value="HUPs"/>
    <property type="match status" value="1"/>
</dbReference>
<accession>A0ABM9HNH7</accession>
<evidence type="ECO:0000256" key="9">
    <source>
        <dbReference type="ARBA" id="ARBA00022777"/>
    </source>
</evidence>
<name>A0ABM9HNH7_9PROT</name>
<dbReference type="PIRSF" id="PIRSF004491">
    <property type="entry name" value="FAD_Synth"/>
    <property type="match status" value="1"/>
</dbReference>
<evidence type="ECO:0000256" key="14">
    <source>
        <dbReference type="ARBA" id="ARBA00049494"/>
    </source>
</evidence>
<evidence type="ECO:0000256" key="4">
    <source>
        <dbReference type="ARBA" id="ARBA00022630"/>
    </source>
</evidence>
<dbReference type="Pfam" id="PF06574">
    <property type="entry name" value="FAD_syn"/>
    <property type="match status" value="1"/>
</dbReference>
<comment type="pathway">
    <text evidence="2 15">Cofactor biosynthesis; FAD biosynthesis; FAD from FMN: step 1/1.</text>
</comment>
<dbReference type="SUPFAM" id="SSF82114">
    <property type="entry name" value="Riboflavin kinase-like"/>
    <property type="match status" value="1"/>
</dbReference>
<dbReference type="InterPro" id="IPR002606">
    <property type="entry name" value="Riboflavin_kinase_bac"/>
</dbReference>
<dbReference type="NCBIfam" id="TIGR00083">
    <property type="entry name" value="ribF"/>
    <property type="match status" value="1"/>
</dbReference>
<protein>
    <recommendedName>
        <fullName evidence="15">Riboflavin biosynthesis protein</fullName>
    </recommendedName>
    <domain>
        <recommendedName>
            <fullName evidence="15">Riboflavin kinase</fullName>
            <ecNumber evidence="15">2.7.1.26</ecNumber>
        </recommendedName>
        <alternativeName>
            <fullName evidence="15">Flavokinase</fullName>
        </alternativeName>
    </domain>
    <domain>
        <recommendedName>
            <fullName evidence="15">FMN adenylyltransferase</fullName>
            <ecNumber evidence="15">2.7.7.2</ecNumber>
        </recommendedName>
        <alternativeName>
            <fullName evidence="15">FAD pyrophosphorylase</fullName>
        </alternativeName>
        <alternativeName>
            <fullName evidence="15">FAD synthase</fullName>
        </alternativeName>
    </domain>
</protein>
<evidence type="ECO:0000256" key="12">
    <source>
        <dbReference type="ARBA" id="ARBA00023268"/>
    </source>
</evidence>
<dbReference type="Pfam" id="PF01687">
    <property type="entry name" value="Flavokinase"/>
    <property type="match status" value="1"/>
</dbReference>
<dbReference type="CDD" id="cd02064">
    <property type="entry name" value="FAD_synthetase_N"/>
    <property type="match status" value="1"/>
</dbReference>
<evidence type="ECO:0000256" key="10">
    <source>
        <dbReference type="ARBA" id="ARBA00022827"/>
    </source>
</evidence>
<evidence type="ECO:0000256" key="2">
    <source>
        <dbReference type="ARBA" id="ARBA00004726"/>
    </source>
</evidence>
<dbReference type="Proteomes" id="UP001154272">
    <property type="component" value="Unassembled WGS sequence"/>
</dbReference>
<sequence length="312" mass="34727">MTVIFQNGQPISPKARGSVTALGNFDGVHRGHAYLLQSLHKQCPDRSLSVVTFEPHPRQLFFKEDAPFRLTNAEERNAALAAVGVDTIFQINFNTDFSSLSAHDFVHKILQEQLGVTHVACGECFAFGKGRSGNIDYLASETKSLGIGLTVVRPLEDEKGIISSSRIRHLLRNGHPKHAAELLGRVWSVQAIVQHGDKRGRTIGFPTANLLMGEHVEPMCGVYAVKIALPSGEIHTGVANVGYRPTFGHHNECRLEVHLFNFDQDIYGQEIKVWLHQFIRAEKRFDGLDALKQQITKDALDAKEFFNALELI</sequence>
<comment type="catalytic activity">
    <reaction evidence="13 15">
        <text>riboflavin + ATP = FMN + ADP + H(+)</text>
        <dbReference type="Rhea" id="RHEA:14357"/>
        <dbReference type="ChEBI" id="CHEBI:15378"/>
        <dbReference type="ChEBI" id="CHEBI:30616"/>
        <dbReference type="ChEBI" id="CHEBI:57986"/>
        <dbReference type="ChEBI" id="CHEBI:58210"/>
        <dbReference type="ChEBI" id="CHEBI:456216"/>
        <dbReference type="EC" id="2.7.1.26"/>
    </reaction>
</comment>
<dbReference type="InterPro" id="IPR014729">
    <property type="entry name" value="Rossmann-like_a/b/a_fold"/>
</dbReference>
<keyword evidence="8 15" id="KW-0547">Nucleotide-binding</keyword>
<evidence type="ECO:0000256" key="3">
    <source>
        <dbReference type="ARBA" id="ARBA00005201"/>
    </source>
</evidence>
<comment type="pathway">
    <text evidence="3 15">Cofactor biosynthesis; FMN biosynthesis; FMN from riboflavin (ATP route): step 1/1.</text>
</comment>
<evidence type="ECO:0000256" key="8">
    <source>
        <dbReference type="ARBA" id="ARBA00022741"/>
    </source>
</evidence>
<dbReference type="EMBL" id="CAMXCH010000002">
    <property type="protein sequence ID" value="CAI3940101.1"/>
    <property type="molecule type" value="Genomic_DNA"/>
</dbReference>
<evidence type="ECO:0000256" key="13">
    <source>
        <dbReference type="ARBA" id="ARBA00047880"/>
    </source>
</evidence>
<gene>
    <name evidence="17" type="ORF">R83534S58_LOCUS1071</name>
</gene>
<dbReference type="InterPro" id="IPR015865">
    <property type="entry name" value="Riboflavin_kinase_bac/euk"/>
</dbReference>
<evidence type="ECO:0000259" key="16">
    <source>
        <dbReference type="SMART" id="SM00904"/>
    </source>
</evidence>
<keyword evidence="6 15" id="KW-0808">Transferase</keyword>
<keyword evidence="9 15" id="KW-0418">Kinase</keyword>
<comment type="caution">
    <text evidence="17">The sequence shown here is derived from an EMBL/GenBank/DDBJ whole genome shotgun (WGS) entry which is preliminary data.</text>
</comment>
<dbReference type="InterPro" id="IPR023468">
    <property type="entry name" value="Riboflavin_kinase"/>
</dbReference>
<dbReference type="NCBIfam" id="TIGR00125">
    <property type="entry name" value="cyt_tran_rel"/>
    <property type="match status" value="1"/>
</dbReference>
<comment type="function">
    <text evidence="1">Catalyzes the phosphorylation of riboflavin to FMN followed by the adenylation of FMN to FAD.</text>
</comment>
<dbReference type="RefSeq" id="WP_282023708.1">
    <property type="nucleotide sequence ID" value="NZ_CAMXCH010000002.1"/>
</dbReference>
<evidence type="ECO:0000256" key="15">
    <source>
        <dbReference type="PIRNR" id="PIRNR004491"/>
    </source>
</evidence>
<dbReference type="InterPro" id="IPR023465">
    <property type="entry name" value="Riboflavin_kinase_dom_sf"/>
</dbReference>
<keyword evidence="7 15" id="KW-0548">Nucleotidyltransferase</keyword>
<comment type="similarity">
    <text evidence="15">Belongs to the ribF family.</text>
</comment>
<comment type="catalytic activity">
    <reaction evidence="14 15">
        <text>FMN + ATP + H(+) = FAD + diphosphate</text>
        <dbReference type="Rhea" id="RHEA:17237"/>
        <dbReference type="ChEBI" id="CHEBI:15378"/>
        <dbReference type="ChEBI" id="CHEBI:30616"/>
        <dbReference type="ChEBI" id="CHEBI:33019"/>
        <dbReference type="ChEBI" id="CHEBI:57692"/>
        <dbReference type="ChEBI" id="CHEBI:58210"/>
        <dbReference type="EC" id="2.7.7.2"/>
    </reaction>
</comment>
<evidence type="ECO:0000256" key="7">
    <source>
        <dbReference type="ARBA" id="ARBA00022695"/>
    </source>
</evidence>
<dbReference type="NCBIfam" id="NF004160">
    <property type="entry name" value="PRK05627.1-3"/>
    <property type="match status" value="1"/>
</dbReference>
<dbReference type="SMART" id="SM00904">
    <property type="entry name" value="Flavokinase"/>
    <property type="match status" value="1"/>
</dbReference>
<keyword evidence="5 15" id="KW-0288">FMN</keyword>
<keyword evidence="12" id="KW-0511">Multifunctional enzyme</keyword>
<evidence type="ECO:0000256" key="6">
    <source>
        <dbReference type="ARBA" id="ARBA00022679"/>
    </source>
</evidence>
<feature type="domain" description="Riboflavin kinase" evidence="16">
    <location>
        <begin position="182"/>
        <end position="307"/>
    </location>
</feature>
<dbReference type="EC" id="2.7.7.2" evidence="15"/>
<evidence type="ECO:0000256" key="5">
    <source>
        <dbReference type="ARBA" id="ARBA00022643"/>
    </source>
</evidence>
<keyword evidence="10 15" id="KW-0274">FAD</keyword>